<gene>
    <name evidence="11" type="ORF">JZ751_020375</name>
</gene>
<keyword evidence="5" id="KW-0418">Kinase</keyword>
<dbReference type="FunFam" id="1.10.510.10:FF:000059">
    <property type="entry name" value="Casein kinase II subunit alpha"/>
    <property type="match status" value="1"/>
</dbReference>
<evidence type="ECO:0000256" key="3">
    <source>
        <dbReference type="ARBA" id="ARBA00022679"/>
    </source>
</evidence>
<evidence type="ECO:0000259" key="10">
    <source>
        <dbReference type="PROSITE" id="PS50011"/>
    </source>
</evidence>
<evidence type="ECO:0000256" key="4">
    <source>
        <dbReference type="ARBA" id="ARBA00022741"/>
    </source>
</evidence>
<feature type="compositionally biased region" description="Polar residues" evidence="9">
    <location>
        <begin position="458"/>
        <end position="474"/>
    </location>
</feature>
<keyword evidence="3" id="KW-0808">Transferase</keyword>
<evidence type="ECO:0000256" key="6">
    <source>
        <dbReference type="ARBA" id="ARBA00022840"/>
    </source>
</evidence>
<dbReference type="FunFam" id="3.30.200.20:FF:000088">
    <property type="entry name" value="Casein kinase II subunit alpha"/>
    <property type="match status" value="1"/>
</dbReference>
<dbReference type="PROSITE" id="PS00107">
    <property type="entry name" value="PROTEIN_KINASE_ATP"/>
    <property type="match status" value="1"/>
</dbReference>
<evidence type="ECO:0000256" key="9">
    <source>
        <dbReference type="SAM" id="MobiDB-lite"/>
    </source>
</evidence>
<dbReference type="InterPro" id="IPR017441">
    <property type="entry name" value="Protein_kinase_ATP_BS"/>
</dbReference>
<dbReference type="Pfam" id="PF00069">
    <property type="entry name" value="Pkinase"/>
    <property type="match status" value="1"/>
</dbReference>
<dbReference type="EMBL" id="JAFBMS010000040">
    <property type="protein sequence ID" value="KAG9340783.1"/>
    <property type="molecule type" value="Genomic_DNA"/>
</dbReference>
<feature type="binding site" evidence="7">
    <location>
        <position position="193"/>
    </location>
    <ligand>
        <name>ATP</name>
        <dbReference type="ChEBI" id="CHEBI:30616"/>
    </ligand>
</feature>
<dbReference type="PANTHER" id="PTHR24054:SF34">
    <property type="entry name" value="CASEIN KINASE II SUBUNIT ALPHA"/>
    <property type="match status" value="1"/>
</dbReference>
<dbReference type="InterPro" id="IPR000719">
    <property type="entry name" value="Prot_kinase_dom"/>
</dbReference>
<dbReference type="PROSITE" id="PS50011">
    <property type="entry name" value="PROTEIN_KINASE_DOM"/>
    <property type="match status" value="1"/>
</dbReference>
<proteinExistence type="inferred from homology"/>
<organism evidence="11 12">
    <name type="scientific">Albula glossodonta</name>
    <name type="common">roundjaw bonefish</name>
    <dbReference type="NCBI Taxonomy" id="121402"/>
    <lineage>
        <taxon>Eukaryota</taxon>
        <taxon>Metazoa</taxon>
        <taxon>Chordata</taxon>
        <taxon>Craniata</taxon>
        <taxon>Vertebrata</taxon>
        <taxon>Euteleostomi</taxon>
        <taxon>Actinopterygii</taxon>
        <taxon>Neopterygii</taxon>
        <taxon>Teleostei</taxon>
        <taxon>Albuliformes</taxon>
        <taxon>Albulidae</taxon>
        <taxon>Albula</taxon>
    </lineage>
</organism>
<feature type="region of interest" description="Disordered" evidence="9">
    <location>
        <begin position="452"/>
        <end position="474"/>
    </location>
</feature>
<accession>A0A8T2NJA8</accession>
<dbReference type="InterPro" id="IPR008271">
    <property type="entry name" value="Ser/Thr_kinase_AS"/>
</dbReference>
<keyword evidence="12" id="KW-1185">Reference proteome</keyword>
<evidence type="ECO:0000256" key="5">
    <source>
        <dbReference type="ARBA" id="ARBA00022777"/>
    </source>
</evidence>
<keyword evidence="2 8" id="KW-0723">Serine/threonine-protein kinase</keyword>
<dbReference type="PROSITE" id="PS00108">
    <property type="entry name" value="PROTEIN_KINASE_ST"/>
    <property type="match status" value="1"/>
</dbReference>
<dbReference type="Proteomes" id="UP000824540">
    <property type="component" value="Unassembled WGS sequence"/>
</dbReference>
<evidence type="ECO:0000256" key="7">
    <source>
        <dbReference type="PROSITE-ProRule" id="PRU10141"/>
    </source>
</evidence>
<dbReference type="Gene3D" id="3.30.200.20">
    <property type="entry name" value="Phosphorylase Kinase, domain 1"/>
    <property type="match status" value="1"/>
</dbReference>
<dbReference type="OrthoDB" id="10254671at2759"/>
<reference evidence="11" key="1">
    <citation type="thesis" date="2021" institute="BYU ScholarsArchive" country="Provo, UT, USA">
        <title>Applications of and Algorithms for Genome Assembly and Genomic Analyses with an Emphasis on Marine Teleosts.</title>
        <authorList>
            <person name="Pickett B.D."/>
        </authorList>
    </citation>
    <scope>NUCLEOTIDE SEQUENCE</scope>
    <source>
        <strain evidence="11">HI-2016</strain>
    </source>
</reference>
<dbReference type="InterPro" id="IPR011009">
    <property type="entry name" value="Kinase-like_dom_sf"/>
</dbReference>
<evidence type="ECO:0000313" key="12">
    <source>
        <dbReference type="Proteomes" id="UP000824540"/>
    </source>
</evidence>
<dbReference type="GO" id="GO:0005634">
    <property type="term" value="C:nucleus"/>
    <property type="evidence" value="ECO:0007669"/>
    <property type="project" value="TreeGrafter"/>
</dbReference>
<dbReference type="GO" id="GO:0005956">
    <property type="term" value="C:protein kinase CK2 complex"/>
    <property type="evidence" value="ECO:0007669"/>
    <property type="project" value="TreeGrafter"/>
</dbReference>
<evidence type="ECO:0000313" key="11">
    <source>
        <dbReference type="EMBL" id="KAG9340783.1"/>
    </source>
</evidence>
<dbReference type="SMART" id="SM00220">
    <property type="entry name" value="S_TKc"/>
    <property type="match status" value="1"/>
</dbReference>
<evidence type="ECO:0000256" key="1">
    <source>
        <dbReference type="ARBA" id="ARBA00012513"/>
    </source>
</evidence>
<evidence type="ECO:0000256" key="8">
    <source>
        <dbReference type="RuleBase" id="RU000304"/>
    </source>
</evidence>
<sequence>MASPLLSLSPRFLLKLGSPVGLVLSIRTASAAQRSQPAAQSDHRRKDNVSVVKNPYSDNTRPRTTGEVRCSAFPISVLKNPAVSKSCPDRATARAMPGPAAGSKSRVYADVNTLKSREYWDYEAHVPNWSVIDQPGNSSIRRIEEAAGRHRRAADNNGPNQEDYQLVRKLGRGKYSEVFEAININNNEKVVVKILKPVKKKKIKREIKILENLRGGTNIIRLVDTVKDPVSRTPALVFECINNTDFKELYQKLTDFDIRFYMYELLKALDYCHSMGIMHRDVKPHNVMIDHQMRKLRLIDWGLAEFYHPAQEYNVRVASRYFKGPELLVDYQMYDYSLDMWSLGCMLASMIFQKEPFFHGQDNYDQLVRIAKVLGTDELFGYLRKYHIELDPRFKDLLGQQTRKRWEQFVQPENQHLVSPEALDLLDKLLRYDHQQRLTATEAMEHPYFYPVVKEQSHSNTDGTLPSSGSTTAR</sequence>
<protein>
    <recommendedName>
        <fullName evidence="1">non-specific serine/threonine protein kinase</fullName>
        <ecNumber evidence="1">2.7.11.1</ecNumber>
    </recommendedName>
</protein>
<feature type="domain" description="Protein kinase" evidence="10">
    <location>
        <begin position="164"/>
        <end position="449"/>
    </location>
</feature>
<dbReference type="GO" id="GO:0004674">
    <property type="term" value="F:protein serine/threonine kinase activity"/>
    <property type="evidence" value="ECO:0007669"/>
    <property type="project" value="UniProtKB-KW"/>
</dbReference>
<keyword evidence="4 7" id="KW-0547">Nucleotide-binding</keyword>
<dbReference type="GO" id="GO:0005829">
    <property type="term" value="C:cytosol"/>
    <property type="evidence" value="ECO:0007669"/>
    <property type="project" value="TreeGrafter"/>
</dbReference>
<evidence type="ECO:0000256" key="2">
    <source>
        <dbReference type="ARBA" id="ARBA00022527"/>
    </source>
</evidence>
<dbReference type="AlphaFoldDB" id="A0A8T2NJA8"/>
<dbReference type="InterPro" id="IPR045216">
    <property type="entry name" value="CK2_alpha"/>
</dbReference>
<dbReference type="GO" id="GO:0005524">
    <property type="term" value="F:ATP binding"/>
    <property type="evidence" value="ECO:0007669"/>
    <property type="project" value="UniProtKB-UniRule"/>
</dbReference>
<dbReference type="SUPFAM" id="SSF56112">
    <property type="entry name" value="Protein kinase-like (PK-like)"/>
    <property type="match status" value="1"/>
</dbReference>
<comment type="similarity">
    <text evidence="8">Belongs to the protein kinase superfamily.</text>
</comment>
<feature type="region of interest" description="Disordered" evidence="9">
    <location>
        <begin position="32"/>
        <end position="65"/>
    </location>
</feature>
<dbReference type="PANTHER" id="PTHR24054">
    <property type="entry name" value="CASEIN KINASE II SUBUNIT ALPHA"/>
    <property type="match status" value="1"/>
</dbReference>
<comment type="caution">
    <text evidence="11">The sequence shown here is derived from an EMBL/GenBank/DDBJ whole genome shotgun (WGS) entry which is preliminary data.</text>
</comment>
<dbReference type="EC" id="2.7.11.1" evidence="1"/>
<name>A0A8T2NJA8_9TELE</name>
<keyword evidence="6 7" id="KW-0067">ATP-binding</keyword>
<dbReference type="Gene3D" id="1.10.510.10">
    <property type="entry name" value="Transferase(Phosphotransferase) domain 1"/>
    <property type="match status" value="1"/>
</dbReference>
<dbReference type="GO" id="GO:1905818">
    <property type="term" value="P:regulation of chromosome separation"/>
    <property type="evidence" value="ECO:0007669"/>
    <property type="project" value="TreeGrafter"/>
</dbReference>
<dbReference type="CDD" id="cd14132">
    <property type="entry name" value="STKc_CK2_alpha"/>
    <property type="match status" value="1"/>
</dbReference>